<dbReference type="OrthoDB" id="9970435at2759"/>
<accession>A0A167QB65</accession>
<feature type="region of interest" description="Disordered" evidence="1">
    <location>
        <begin position="35"/>
        <end position="225"/>
    </location>
</feature>
<dbReference type="EMBL" id="KV417271">
    <property type="protein sequence ID" value="KZO99598.1"/>
    <property type="molecule type" value="Genomic_DNA"/>
</dbReference>
<evidence type="ECO:0000256" key="1">
    <source>
        <dbReference type="SAM" id="MobiDB-lite"/>
    </source>
</evidence>
<evidence type="ECO:0000313" key="3">
    <source>
        <dbReference type="EMBL" id="KZO99598.1"/>
    </source>
</evidence>
<feature type="compositionally biased region" description="Polar residues" evidence="1">
    <location>
        <begin position="209"/>
        <end position="225"/>
    </location>
</feature>
<feature type="compositionally biased region" description="Gly residues" evidence="1">
    <location>
        <begin position="140"/>
        <end position="149"/>
    </location>
</feature>
<dbReference type="AlphaFoldDB" id="A0A167QB65"/>
<reference evidence="3 4" key="1">
    <citation type="journal article" date="2016" name="Mol. Biol. Evol.">
        <title>Comparative Genomics of Early-Diverging Mushroom-Forming Fungi Provides Insights into the Origins of Lignocellulose Decay Capabilities.</title>
        <authorList>
            <person name="Nagy L.G."/>
            <person name="Riley R."/>
            <person name="Tritt A."/>
            <person name="Adam C."/>
            <person name="Daum C."/>
            <person name="Floudas D."/>
            <person name="Sun H."/>
            <person name="Yadav J.S."/>
            <person name="Pangilinan J."/>
            <person name="Larsson K.H."/>
            <person name="Matsuura K."/>
            <person name="Barry K."/>
            <person name="Labutti K."/>
            <person name="Kuo R."/>
            <person name="Ohm R.A."/>
            <person name="Bhattacharya S.S."/>
            <person name="Shirouzu T."/>
            <person name="Yoshinaga Y."/>
            <person name="Martin F.M."/>
            <person name="Grigoriev I.V."/>
            <person name="Hibbett D.S."/>
        </authorList>
    </citation>
    <scope>NUCLEOTIDE SEQUENCE [LARGE SCALE GENOMIC DNA]</scope>
    <source>
        <strain evidence="3 4">TUFC12733</strain>
    </source>
</reference>
<organism evidence="3 4">
    <name type="scientific">Calocera viscosa (strain TUFC12733)</name>
    <dbReference type="NCBI Taxonomy" id="1330018"/>
    <lineage>
        <taxon>Eukaryota</taxon>
        <taxon>Fungi</taxon>
        <taxon>Dikarya</taxon>
        <taxon>Basidiomycota</taxon>
        <taxon>Agaricomycotina</taxon>
        <taxon>Dacrymycetes</taxon>
        <taxon>Dacrymycetales</taxon>
        <taxon>Dacrymycetaceae</taxon>
        <taxon>Calocera</taxon>
    </lineage>
</organism>
<evidence type="ECO:0000313" key="4">
    <source>
        <dbReference type="Proteomes" id="UP000076738"/>
    </source>
</evidence>
<name>A0A167QB65_CALVF</name>
<feature type="compositionally biased region" description="Basic and acidic residues" evidence="1">
    <location>
        <begin position="95"/>
        <end position="115"/>
    </location>
</feature>
<feature type="compositionally biased region" description="Basic and acidic residues" evidence="1">
    <location>
        <begin position="150"/>
        <end position="159"/>
    </location>
</feature>
<dbReference type="InterPro" id="IPR004331">
    <property type="entry name" value="SPX_dom"/>
</dbReference>
<protein>
    <recommendedName>
        <fullName evidence="2">SPX domain-containing protein</fullName>
    </recommendedName>
</protein>
<sequence>MKFGRYLRDSLIPEWRKAYIDYRGLKKLIKRISEQEHDELLPPPGSGSAPPSRPGGRYGATDVGLSLGEQGKGKGASSSEETEGEGLGVRTHTPKQQEERRRESVGTDGTLRDVGEFGGAAPVMGGDGRLVPPSAAGAGAWEGNGNGKGKGADLDLDRVGEEDEEQPAQPSNRSGRSVFRSGGSRKSRSGQRAPPWNPNRSPICCAPSPRSSGPTLTSWTGSWTR</sequence>
<feature type="domain" description="SPX" evidence="2">
    <location>
        <begin position="1"/>
        <end position="225"/>
    </location>
</feature>
<dbReference type="Proteomes" id="UP000076738">
    <property type="component" value="Unassembled WGS sequence"/>
</dbReference>
<dbReference type="PROSITE" id="PS51382">
    <property type="entry name" value="SPX"/>
    <property type="match status" value="1"/>
</dbReference>
<dbReference type="Pfam" id="PF03105">
    <property type="entry name" value="SPX"/>
    <property type="match status" value="1"/>
</dbReference>
<gene>
    <name evidence="3" type="ORF">CALVIDRAFT_350582</name>
</gene>
<keyword evidence="4" id="KW-1185">Reference proteome</keyword>
<evidence type="ECO:0000259" key="2">
    <source>
        <dbReference type="PROSITE" id="PS51382"/>
    </source>
</evidence>
<feature type="compositionally biased region" description="Low complexity" evidence="1">
    <location>
        <begin position="171"/>
        <end position="182"/>
    </location>
</feature>
<proteinExistence type="predicted"/>
<dbReference type="STRING" id="1330018.A0A167QB65"/>